<proteinExistence type="predicted"/>
<sequence>MLVKLVRFAFYQHAEGTVMS</sequence>
<feature type="non-terminal residue" evidence="1">
    <location>
        <position position="20"/>
    </location>
</feature>
<accession>A0A635R2G5</accession>
<name>A0A635R2G5_SALET</name>
<evidence type="ECO:0000313" key="1">
    <source>
        <dbReference type="EMBL" id="EDH8300970.1"/>
    </source>
</evidence>
<comment type="caution">
    <text evidence="1">The sequence shown here is derived from an EMBL/GenBank/DDBJ whole genome shotgun (WGS) entry which is preliminary data.</text>
</comment>
<gene>
    <name evidence="1" type="ORF">CB695_05630</name>
</gene>
<organism evidence="1">
    <name type="scientific">Salmonella enterica subsp. enterica serovar Chester</name>
    <dbReference type="NCBI Taxonomy" id="149386"/>
    <lineage>
        <taxon>Bacteria</taxon>
        <taxon>Pseudomonadati</taxon>
        <taxon>Pseudomonadota</taxon>
        <taxon>Gammaproteobacteria</taxon>
        <taxon>Enterobacterales</taxon>
        <taxon>Enterobacteriaceae</taxon>
        <taxon>Salmonella</taxon>
    </lineage>
</organism>
<reference evidence="1" key="1">
    <citation type="submission" date="2018-07" db="EMBL/GenBank/DDBJ databases">
        <authorList>
            <person name="Ashton P.M."/>
            <person name="Dallman T."/>
            <person name="Nair S."/>
            <person name="De Pinna E."/>
            <person name="Peters T."/>
            <person name="Grant K."/>
        </authorList>
    </citation>
    <scope>NUCLEOTIDE SEQUENCE</scope>
    <source>
        <strain evidence="1">368335</strain>
    </source>
</reference>
<protein>
    <submittedName>
        <fullName evidence="1">DUF4102 domain-containing protein</fullName>
    </submittedName>
</protein>
<dbReference type="AlphaFoldDB" id="A0A635R2G5"/>
<dbReference type="EMBL" id="AAMIYH010000004">
    <property type="protein sequence ID" value="EDH8300970.1"/>
    <property type="molecule type" value="Genomic_DNA"/>
</dbReference>